<keyword evidence="7" id="KW-0813">Transport</keyword>
<organism evidence="9 10">
    <name type="scientific">Thiospirochaeta perfilievii</name>
    <dbReference type="NCBI Taxonomy" id="252967"/>
    <lineage>
        <taxon>Bacteria</taxon>
        <taxon>Pseudomonadati</taxon>
        <taxon>Spirochaetota</taxon>
        <taxon>Spirochaetia</taxon>
        <taxon>Spirochaetales</taxon>
        <taxon>Spirochaetaceae</taxon>
        <taxon>Thiospirochaeta</taxon>
    </lineage>
</organism>
<dbReference type="Gene3D" id="3.30.420.270">
    <property type="match status" value="1"/>
</dbReference>
<keyword evidence="10" id="KW-1185">Reference proteome</keyword>
<evidence type="ECO:0000256" key="6">
    <source>
        <dbReference type="ARBA" id="ARBA00023136"/>
    </source>
</evidence>
<evidence type="ECO:0000256" key="3">
    <source>
        <dbReference type="ARBA" id="ARBA00022475"/>
    </source>
</evidence>
<reference evidence="9 10" key="1">
    <citation type="submission" date="2019-02" db="EMBL/GenBank/DDBJ databases">
        <authorList>
            <person name="Fomenkov A."/>
            <person name="Dubinina G."/>
            <person name="Grabovich M."/>
            <person name="Vincze T."/>
            <person name="Roberts R.J."/>
        </authorList>
    </citation>
    <scope>NUCLEOTIDE SEQUENCE [LARGE SCALE GENOMIC DNA]</scope>
    <source>
        <strain evidence="9 10">P</strain>
    </source>
</reference>
<keyword evidence="3" id="KW-1003">Cell membrane</keyword>
<dbReference type="RefSeq" id="WP_149566876.1">
    <property type="nucleotide sequence ID" value="NZ_CP035807.1"/>
</dbReference>
<reference evidence="9 10" key="2">
    <citation type="submission" date="2019-09" db="EMBL/GenBank/DDBJ databases">
        <title>Complete Genome Sequence and Methylome Analysis of free living Spirochaetas.</title>
        <authorList>
            <person name="Leshcheva N."/>
            <person name="Mikheeva N."/>
        </authorList>
    </citation>
    <scope>NUCLEOTIDE SEQUENCE [LARGE SCALE GENOMIC DNA]</scope>
    <source>
        <strain evidence="9 10">P</strain>
    </source>
</reference>
<dbReference type="AlphaFoldDB" id="A0A5C1Q8D7"/>
<dbReference type="GO" id="GO:0005886">
    <property type="term" value="C:plasma membrane"/>
    <property type="evidence" value="ECO:0007669"/>
    <property type="project" value="UniProtKB-SubCell"/>
</dbReference>
<protein>
    <submittedName>
        <fullName evidence="9">Biopolymer transporter ExbD</fullName>
    </submittedName>
</protein>
<dbReference type="OrthoDB" id="9793581at2"/>
<evidence type="ECO:0000256" key="8">
    <source>
        <dbReference type="SAM" id="Phobius"/>
    </source>
</evidence>
<evidence type="ECO:0000256" key="1">
    <source>
        <dbReference type="ARBA" id="ARBA00004162"/>
    </source>
</evidence>
<dbReference type="EMBL" id="CP035807">
    <property type="protein sequence ID" value="QEN03618.1"/>
    <property type="molecule type" value="Genomic_DNA"/>
</dbReference>
<evidence type="ECO:0000256" key="4">
    <source>
        <dbReference type="ARBA" id="ARBA00022692"/>
    </source>
</evidence>
<proteinExistence type="inferred from homology"/>
<dbReference type="InterPro" id="IPR003400">
    <property type="entry name" value="ExbD"/>
</dbReference>
<dbReference type="PANTHER" id="PTHR30558">
    <property type="entry name" value="EXBD MEMBRANE COMPONENT OF PMF-DRIVEN MACROMOLECULE IMPORT SYSTEM"/>
    <property type="match status" value="1"/>
</dbReference>
<evidence type="ECO:0000256" key="2">
    <source>
        <dbReference type="ARBA" id="ARBA00005811"/>
    </source>
</evidence>
<dbReference type="PANTHER" id="PTHR30558:SF3">
    <property type="entry name" value="BIOPOLYMER TRANSPORT PROTEIN EXBD-RELATED"/>
    <property type="match status" value="1"/>
</dbReference>
<dbReference type="GO" id="GO:0015031">
    <property type="term" value="P:protein transport"/>
    <property type="evidence" value="ECO:0007669"/>
    <property type="project" value="UniProtKB-KW"/>
</dbReference>
<dbReference type="GO" id="GO:0022857">
    <property type="term" value="F:transmembrane transporter activity"/>
    <property type="evidence" value="ECO:0007669"/>
    <property type="project" value="InterPro"/>
</dbReference>
<gene>
    <name evidence="9" type="ORF">EW093_02520</name>
</gene>
<sequence>MKIRRRLKRTAVADMTPMIDIIFQLVIFFMISSVFNTAPGIDIELPQGESVQTMEITPLVVTITGTEDIYLNKNLIPFNSLKEALQDYKESIDDKTTNVVLKGDKDVSYGTFVQVMGVLRSTGYSQINMITDTKQD</sequence>
<evidence type="ECO:0000313" key="9">
    <source>
        <dbReference type="EMBL" id="QEN03618.1"/>
    </source>
</evidence>
<dbReference type="Proteomes" id="UP000323824">
    <property type="component" value="Chromosome"/>
</dbReference>
<evidence type="ECO:0000256" key="5">
    <source>
        <dbReference type="ARBA" id="ARBA00022989"/>
    </source>
</evidence>
<comment type="subcellular location">
    <subcellularLocation>
        <location evidence="1">Cell membrane</location>
        <topology evidence="1">Single-pass membrane protein</topology>
    </subcellularLocation>
    <subcellularLocation>
        <location evidence="7">Cell membrane</location>
        <topology evidence="7">Single-pass type II membrane protein</topology>
    </subcellularLocation>
</comment>
<dbReference type="KEGG" id="sper:EW093_02520"/>
<keyword evidence="5 8" id="KW-1133">Transmembrane helix</keyword>
<dbReference type="Pfam" id="PF02472">
    <property type="entry name" value="ExbD"/>
    <property type="match status" value="1"/>
</dbReference>
<accession>A0A5C1Q8D7</accession>
<keyword evidence="4 7" id="KW-0812">Transmembrane</keyword>
<comment type="similarity">
    <text evidence="2 7">Belongs to the ExbD/TolR family.</text>
</comment>
<keyword evidence="6 8" id="KW-0472">Membrane</keyword>
<evidence type="ECO:0000313" key="10">
    <source>
        <dbReference type="Proteomes" id="UP000323824"/>
    </source>
</evidence>
<name>A0A5C1Q8D7_9SPIO</name>
<feature type="transmembrane region" description="Helical" evidence="8">
    <location>
        <begin position="21"/>
        <end position="41"/>
    </location>
</feature>
<evidence type="ECO:0000256" key="7">
    <source>
        <dbReference type="RuleBase" id="RU003879"/>
    </source>
</evidence>
<keyword evidence="7" id="KW-0653">Protein transport</keyword>